<dbReference type="Proteomes" id="UP001607303">
    <property type="component" value="Unassembled WGS sequence"/>
</dbReference>
<dbReference type="AlphaFoldDB" id="A0ABD2C8H6"/>
<feature type="region of interest" description="Disordered" evidence="1">
    <location>
        <begin position="1"/>
        <end position="34"/>
    </location>
</feature>
<protein>
    <submittedName>
        <fullName evidence="2">Uncharacterized protein</fullName>
    </submittedName>
</protein>
<name>A0ABD2C8H6_VESMC</name>
<evidence type="ECO:0000256" key="1">
    <source>
        <dbReference type="SAM" id="MobiDB-lite"/>
    </source>
</evidence>
<evidence type="ECO:0000313" key="2">
    <source>
        <dbReference type="EMBL" id="KAL2741289.1"/>
    </source>
</evidence>
<sequence>MSGKASNLSDSKKNPSDNFGDSHLLEKDSTRTTQDIYFSQRRMIMLVCFEREEPRKTTQEHR</sequence>
<evidence type="ECO:0000313" key="3">
    <source>
        <dbReference type="Proteomes" id="UP001607303"/>
    </source>
</evidence>
<organism evidence="2 3">
    <name type="scientific">Vespula maculifrons</name>
    <name type="common">Eastern yellow jacket</name>
    <name type="synonym">Wasp</name>
    <dbReference type="NCBI Taxonomy" id="7453"/>
    <lineage>
        <taxon>Eukaryota</taxon>
        <taxon>Metazoa</taxon>
        <taxon>Ecdysozoa</taxon>
        <taxon>Arthropoda</taxon>
        <taxon>Hexapoda</taxon>
        <taxon>Insecta</taxon>
        <taxon>Pterygota</taxon>
        <taxon>Neoptera</taxon>
        <taxon>Endopterygota</taxon>
        <taxon>Hymenoptera</taxon>
        <taxon>Apocrita</taxon>
        <taxon>Aculeata</taxon>
        <taxon>Vespoidea</taxon>
        <taxon>Vespidae</taxon>
        <taxon>Vespinae</taxon>
        <taxon>Vespula</taxon>
    </lineage>
</organism>
<comment type="caution">
    <text evidence="2">The sequence shown here is derived from an EMBL/GenBank/DDBJ whole genome shotgun (WGS) entry which is preliminary data.</text>
</comment>
<reference evidence="2 3" key="1">
    <citation type="journal article" date="2024" name="Ann. Entomol. Soc. Am.">
        <title>Genomic analyses of the southern and eastern yellowjacket wasps (Hymenoptera: Vespidae) reveal evolutionary signatures of social life.</title>
        <authorList>
            <person name="Catto M.A."/>
            <person name="Caine P.B."/>
            <person name="Orr S.E."/>
            <person name="Hunt B.G."/>
            <person name="Goodisman M.A.D."/>
        </authorList>
    </citation>
    <scope>NUCLEOTIDE SEQUENCE [LARGE SCALE GENOMIC DNA]</scope>
    <source>
        <strain evidence="2">232</strain>
        <tissue evidence="2">Head and thorax</tissue>
    </source>
</reference>
<proteinExistence type="predicted"/>
<keyword evidence="3" id="KW-1185">Reference proteome</keyword>
<accession>A0ABD2C8H6</accession>
<dbReference type="EMBL" id="JAYRBN010000059">
    <property type="protein sequence ID" value="KAL2741289.1"/>
    <property type="molecule type" value="Genomic_DNA"/>
</dbReference>
<gene>
    <name evidence="2" type="ORF">V1477_010350</name>
</gene>